<dbReference type="AlphaFoldDB" id="A0A5J4T873"/>
<reference evidence="2 3" key="1">
    <citation type="submission" date="2019-03" db="EMBL/GenBank/DDBJ databases">
        <title>Single cell metagenomics reveals metabolic interactions within the superorganism composed of flagellate Streblomastix strix and complex community of Bacteroidetes bacteria on its surface.</title>
        <authorList>
            <person name="Treitli S.C."/>
            <person name="Kolisko M."/>
            <person name="Husnik F."/>
            <person name="Keeling P."/>
            <person name="Hampl V."/>
        </authorList>
    </citation>
    <scope>NUCLEOTIDE SEQUENCE [LARGE SCALE GENOMIC DNA]</scope>
    <source>
        <strain evidence="2">ST1C</strain>
    </source>
</reference>
<accession>A0A5J4T873</accession>
<comment type="caution">
    <text evidence="2">The sequence shown here is derived from an EMBL/GenBank/DDBJ whole genome shotgun (WGS) entry which is preliminary data.</text>
</comment>
<dbReference type="Proteomes" id="UP000324800">
    <property type="component" value="Unassembled WGS sequence"/>
</dbReference>
<dbReference type="EMBL" id="SNRW01036059">
    <property type="protein sequence ID" value="KAA6354584.1"/>
    <property type="molecule type" value="Genomic_DNA"/>
</dbReference>
<sequence>VLSLLEEELLSQFEELFEVVLPLSVHFEVSLDNLIFEDVGGEEDQKIDINVQIEEDREFQVFQLNKELQQKNKELQWLKIDKDQQIQQLQEKVQYLQKVLTEASKLLEKKTQGKGV</sequence>
<keyword evidence="1" id="KW-0175">Coiled coil</keyword>
<gene>
    <name evidence="2" type="ORF">EZS28_049889</name>
</gene>
<proteinExistence type="predicted"/>
<protein>
    <submittedName>
        <fullName evidence="2">Uncharacterized protein</fullName>
    </submittedName>
</protein>
<name>A0A5J4T873_9EUKA</name>
<evidence type="ECO:0000313" key="2">
    <source>
        <dbReference type="EMBL" id="KAA6354584.1"/>
    </source>
</evidence>
<feature type="non-terminal residue" evidence="2">
    <location>
        <position position="1"/>
    </location>
</feature>
<feature type="coiled-coil region" evidence="1">
    <location>
        <begin position="72"/>
        <end position="106"/>
    </location>
</feature>
<evidence type="ECO:0000256" key="1">
    <source>
        <dbReference type="SAM" id="Coils"/>
    </source>
</evidence>
<organism evidence="2 3">
    <name type="scientific">Streblomastix strix</name>
    <dbReference type="NCBI Taxonomy" id="222440"/>
    <lineage>
        <taxon>Eukaryota</taxon>
        <taxon>Metamonada</taxon>
        <taxon>Preaxostyla</taxon>
        <taxon>Oxymonadida</taxon>
        <taxon>Streblomastigidae</taxon>
        <taxon>Streblomastix</taxon>
    </lineage>
</organism>
<evidence type="ECO:0000313" key="3">
    <source>
        <dbReference type="Proteomes" id="UP000324800"/>
    </source>
</evidence>